<feature type="domain" description="RlpA-like protein double-psi beta-barrel" evidence="3">
    <location>
        <begin position="106"/>
        <end position="195"/>
    </location>
</feature>
<dbReference type="EMBL" id="CAJMWS010000321">
    <property type="protein sequence ID" value="CAE6420318.1"/>
    <property type="molecule type" value="Genomic_DNA"/>
</dbReference>
<dbReference type="Proteomes" id="UP000663846">
    <property type="component" value="Unassembled WGS sequence"/>
</dbReference>
<feature type="transmembrane region" description="Helical" evidence="2">
    <location>
        <begin position="50"/>
        <end position="70"/>
    </location>
</feature>
<comment type="caution">
    <text evidence="4">The sequence shown here is derived from an EMBL/GenBank/DDBJ whole genome shotgun (WGS) entry which is preliminary data.</text>
</comment>
<name>A0A8H2X8J6_9AGAM</name>
<keyword evidence="2" id="KW-0812">Transmembrane</keyword>
<dbReference type="Pfam" id="PF03330">
    <property type="entry name" value="DPBB_1"/>
    <property type="match status" value="1"/>
</dbReference>
<dbReference type="InterPro" id="IPR009009">
    <property type="entry name" value="RlpA-like_DPBB"/>
</dbReference>
<proteinExistence type="predicted"/>
<dbReference type="SUPFAM" id="SSF50685">
    <property type="entry name" value="Barwin-like endoglucanases"/>
    <property type="match status" value="1"/>
</dbReference>
<evidence type="ECO:0000313" key="4">
    <source>
        <dbReference type="EMBL" id="CAE6420318.1"/>
    </source>
</evidence>
<protein>
    <recommendedName>
        <fullName evidence="3">RlpA-like protein double-psi beta-barrel domain-containing protein</fullName>
    </recommendedName>
</protein>
<dbReference type="InterPro" id="IPR051477">
    <property type="entry name" value="Expansin_CellWall"/>
</dbReference>
<evidence type="ECO:0000256" key="1">
    <source>
        <dbReference type="ARBA" id="ARBA00022729"/>
    </source>
</evidence>
<evidence type="ECO:0000313" key="5">
    <source>
        <dbReference type="Proteomes" id="UP000663846"/>
    </source>
</evidence>
<dbReference type="Gene3D" id="2.40.40.10">
    <property type="entry name" value="RlpA-like domain"/>
    <property type="match status" value="1"/>
</dbReference>
<keyword evidence="1" id="KW-0732">Signal</keyword>
<dbReference type="PANTHER" id="PTHR31836:SF28">
    <property type="entry name" value="SRCR DOMAIN-CONTAINING PROTEIN-RELATED"/>
    <property type="match status" value="1"/>
</dbReference>
<keyword evidence="2" id="KW-0472">Membrane</keyword>
<keyword evidence="2" id="KW-1133">Transmembrane helix</keyword>
<gene>
    <name evidence="4" type="ORF">RDB_LOCUS86764</name>
</gene>
<dbReference type="InterPro" id="IPR036908">
    <property type="entry name" value="RlpA-like_sf"/>
</dbReference>
<accession>A0A8H2X8J6</accession>
<dbReference type="AlphaFoldDB" id="A0A8H2X8J6"/>
<reference evidence="4" key="1">
    <citation type="submission" date="2021-01" db="EMBL/GenBank/DDBJ databases">
        <authorList>
            <person name="Kaushik A."/>
        </authorList>
    </citation>
    <scope>NUCLEOTIDE SEQUENCE</scope>
    <source>
        <strain evidence="4">AG1-1C</strain>
    </source>
</reference>
<feature type="transmembrane region" description="Helical" evidence="2">
    <location>
        <begin position="25"/>
        <end position="43"/>
    </location>
</feature>
<evidence type="ECO:0000259" key="3">
    <source>
        <dbReference type="Pfam" id="PF03330"/>
    </source>
</evidence>
<dbReference type="PANTHER" id="PTHR31836">
    <property type="match status" value="1"/>
</dbReference>
<dbReference type="CDD" id="cd22191">
    <property type="entry name" value="DPBB_RlpA_EXP_N-like"/>
    <property type="match status" value="1"/>
</dbReference>
<sequence length="197" mass="20873">MGCGTHLGQLSTFFPFQPLLSLDPGRLEVCLITVLVALVTFIQSVKMFRLSFFTTVLVLVMALVAFSAPIQTADLEFAKVPVDSTVAVPVEIEPRQETHALEKRKSGKATWFNTGLGACGKVTNDNQLIVALGPGPYNNGKMCGKTITVKNAKSGKSTTAKVVDLCPSCGPNNIDLSPAAFKKLGSLSAGVLSVTWS</sequence>
<organism evidence="4 5">
    <name type="scientific">Rhizoctonia solani</name>
    <dbReference type="NCBI Taxonomy" id="456999"/>
    <lineage>
        <taxon>Eukaryota</taxon>
        <taxon>Fungi</taxon>
        <taxon>Dikarya</taxon>
        <taxon>Basidiomycota</taxon>
        <taxon>Agaricomycotina</taxon>
        <taxon>Agaricomycetes</taxon>
        <taxon>Cantharellales</taxon>
        <taxon>Ceratobasidiaceae</taxon>
        <taxon>Rhizoctonia</taxon>
    </lineage>
</organism>
<evidence type="ECO:0000256" key="2">
    <source>
        <dbReference type="SAM" id="Phobius"/>
    </source>
</evidence>